<reference evidence="4" key="1">
    <citation type="submission" date="2016-05" db="EMBL/GenBank/DDBJ databases">
        <title>Paenibacillus oryzae. sp. nov., isolated from the rice root.</title>
        <authorList>
            <person name="Zhang J."/>
            <person name="Zhang X."/>
        </authorList>
    </citation>
    <scope>NUCLEOTIDE SEQUENCE [LARGE SCALE GENOMIC DNA]</scope>
    <source>
        <strain evidence="4">KCTC13222</strain>
    </source>
</reference>
<keyword evidence="1" id="KW-0472">Membrane</keyword>
<feature type="transmembrane region" description="Helical" evidence="1">
    <location>
        <begin position="35"/>
        <end position="54"/>
    </location>
</feature>
<name>A0A1C1A0X2_9BACL</name>
<organism evidence="3 4">
    <name type="scientific">Paenibacillus pectinilyticus</name>
    <dbReference type="NCBI Taxonomy" id="512399"/>
    <lineage>
        <taxon>Bacteria</taxon>
        <taxon>Bacillati</taxon>
        <taxon>Bacillota</taxon>
        <taxon>Bacilli</taxon>
        <taxon>Bacillales</taxon>
        <taxon>Paenibacillaceae</taxon>
        <taxon>Paenibacillus</taxon>
    </lineage>
</organism>
<evidence type="ECO:0000259" key="2">
    <source>
        <dbReference type="Pfam" id="PF00990"/>
    </source>
</evidence>
<dbReference type="RefSeq" id="WP_065853049.1">
    <property type="nucleotide sequence ID" value="NZ_LYPC01000020.1"/>
</dbReference>
<keyword evidence="1" id="KW-0812">Transmembrane</keyword>
<protein>
    <submittedName>
        <fullName evidence="3">Diguanylate cyclase</fullName>
    </submittedName>
</protein>
<dbReference type="Gene3D" id="3.30.70.270">
    <property type="match status" value="1"/>
</dbReference>
<evidence type="ECO:0000256" key="1">
    <source>
        <dbReference type="SAM" id="Phobius"/>
    </source>
</evidence>
<evidence type="ECO:0000313" key="3">
    <source>
        <dbReference type="EMBL" id="OCT14196.1"/>
    </source>
</evidence>
<dbReference type="InterPro" id="IPR000160">
    <property type="entry name" value="GGDEF_dom"/>
</dbReference>
<dbReference type="InterPro" id="IPR029787">
    <property type="entry name" value="Nucleotide_cyclase"/>
</dbReference>
<dbReference type="AlphaFoldDB" id="A0A1C1A0X2"/>
<keyword evidence="4" id="KW-1185">Reference proteome</keyword>
<feature type="transmembrane region" description="Helical" evidence="1">
    <location>
        <begin position="12"/>
        <end position="29"/>
    </location>
</feature>
<dbReference type="EMBL" id="LYPC01000020">
    <property type="protein sequence ID" value="OCT14196.1"/>
    <property type="molecule type" value="Genomic_DNA"/>
</dbReference>
<dbReference type="Proteomes" id="UP000093309">
    <property type="component" value="Unassembled WGS sequence"/>
</dbReference>
<dbReference type="SUPFAM" id="SSF55073">
    <property type="entry name" value="Nucleotide cyclase"/>
    <property type="match status" value="1"/>
</dbReference>
<dbReference type="Pfam" id="PF00990">
    <property type="entry name" value="GGDEF"/>
    <property type="match status" value="1"/>
</dbReference>
<keyword evidence="1" id="KW-1133">Transmembrane helix</keyword>
<proteinExistence type="predicted"/>
<evidence type="ECO:0000313" key="4">
    <source>
        <dbReference type="Proteomes" id="UP000093309"/>
    </source>
</evidence>
<dbReference type="STRING" id="512399.A8709_25525"/>
<comment type="caution">
    <text evidence="3">The sequence shown here is derived from an EMBL/GenBank/DDBJ whole genome shotgun (WGS) entry which is preliminary data.</text>
</comment>
<feature type="domain" description="GGDEF" evidence="2">
    <location>
        <begin position="129"/>
        <end position="280"/>
    </location>
</feature>
<feature type="transmembrane region" description="Helical" evidence="1">
    <location>
        <begin position="61"/>
        <end position="85"/>
    </location>
</feature>
<feature type="transmembrane region" description="Helical" evidence="1">
    <location>
        <begin position="91"/>
        <end position="110"/>
    </location>
</feature>
<dbReference type="OrthoDB" id="2157599at2"/>
<gene>
    <name evidence="3" type="ORF">A8709_25525</name>
</gene>
<accession>A0A1C1A0X2</accession>
<dbReference type="InterPro" id="IPR043128">
    <property type="entry name" value="Rev_trsase/Diguanyl_cyclase"/>
</dbReference>
<sequence length="284" mass="32857">MRRWQSSMVSDGAFLLLILSCFISIVFTAGNPNLYLQNIIFLNLAFLIAIVTYFTNVTTGLILNILFIFGYGTFTLYQTVVVGGLIGTQNYFWLIMTPLFTIATWLLTLGNRQLQQENEQLHKMNESLATVDAKTSLKNTFSFQTDVTVFMALSVRYHIPIILLVMSVKYWDEIKRIIGEEQLMEAVQDLSKMGQSSIRTNDSLYLLNKDNPMWGMLLFTDRPGAMIVIDRLRKRVDERNRDEFADKYRVELIFKIGYYEYDPQQVANPLEFIALAKKQLEFDV</sequence>